<dbReference type="Proteomes" id="UP000887580">
    <property type="component" value="Unplaced"/>
</dbReference>
<accession>A0AC35FQF1</accession>
<organism evidence="1 2">
    <name type="scientific">Panagrolaimus sp. PS1159</name>
    <dbReference type="NCBI Taxonomy" id="55785"/>
    <lineage>
        <taxon>Eukaryota</taxon>
        <taxon>Metazoa</taxon>
        <taxon>Ecdysozoa</taxon>
        <taxon>Nematoda</taxon>
        <taxon>Chromadorea</taxon>
        <taxon>Rhabditida</taxon>
        <taxon>Tylenchina</taxon>
        <taxon>Panagrolaimomorpha</taxon>
        <taxon>Panagrolaimoidea</taxon>
        <taxon>Panagrolaimidae</taxon>
        <taxon>Panagrolaimus</taxon>
    </lineage>
</organism>
<evidence type="ECO:0000313" key="2">
    <source>
        <dbReference type="WBParaSite" id="PS1159_v2.g19285.t1"/>
    </source>
</evidence>
<protein>
    <submittedName>
        <fullName evidence="2">RWD domain-containing protein</fullName>
    </submittedName>
</protein>
<reference evidence="2" key="1">
    <citation type="submission" date="2022-11" db="UniProtKB">
        <authorList>
            <consortium name="WormBaseParasite"/>
        </authorList>
    </citation>
    <scope>IDENTIFICATION</scope>
</reference>
<dbReference type="WBParaSite" id="PS1159_v2.g19285.t1">
    <property type="protein sequence ID" value="PS1159_v2.g19285.t1"/>
    <property type="gene ID" value="PS1159_v2.g19285"/>
</dbReference>
<name>A0AC35FQF1_9BILA</name>
<evidence type="ECO:0000313" key="1">
    <source>
        <dbReference type="Proteomes" id="UP000887580"/>
    </source>
</evidence>
<proteinExistence type="predicted"/>
<sequence>MDPKDEQQQLDELMVLESVYNNELEVINRKYPNIEVKLTFPTVPEGAQHNFAPEYLFDVSLIAKLPKKYPDELPILSLEGLTEGLNEEANKRLLQELNSIAEQNLGMPMVYAVASELTDKLEKLVKKTANDKYEAEMDARRKEEEEAFKEYEADKVTVESFATWRKAFEEEMRPLKEAMKKALKAKTEGRLTGKQMFLQDKLLGISDLKLIENDKEPISEEFNDKLVVDGIEVDESLFQDDVELPDSDEED</sequence>